<feature type="transmembrane region" description="Helical" evidence="6">
    <location>
        <begin position="166"/>
        <end position="186"/>
    </location>
</feature>
<reference evidence="8" key="2">
    <citation type="submission" date="2015-01" db="EMBL/GenBank/DDBJ databases">
        <title>Evolutionary Origins and Diversification of the Mycorrhizal Mutualists.</title>
        <authorList>
            <consortium name="DOE Joint Genome Institute"/>
            <consortium name="Mycorrhizal Genomics Consortium"/>
            <person name="Kohler A."/>
            <person name="Kuo A."/>
            <person name="Nagy L.G."/>
            <person name="Floudas D."/>
            <person name="Copeland A."/>
            <person name="Barry K.W."/>
            <person name="Cichocki N."/>
            <person name="Veneault-Fourrey C."/>
            <person name="LaButti K."/>
            <person name="Lindquist E.A."/>
            <person name="Lipzen A."/>
            <person name="Lundell T."/>
            <person name="Morin E."/>
            <person name="Murat C."/>
            <person name="Riley R."/>
            <person name="Ohm R."/>
            <person name="Sun H."/>
            <person name="Tunlid A."/>
            <person name="Henrissat B."/>
            <person name="Grigoriev I.V."/>
            <person name="Hibbett D.S."/>
            <person name="Martin F."/>
        </authorList>
    </citation>
    <scope>NUCLEOTIDE SEQUENCE [LARGE SCALE GENOMIC DNA]</scope>
    <source>
        <strain evidence="8">MAFF 305830</strain>
    </source>
</reference>
<dbReference type="HOGENOM" id="CLU_046461_0_0_1"/>
<evidence type="ECO:0000256" key="2">
    <source>
        <dbReference type="ARBA" id="ARBA00022692"/>
    </source>
</evidence>
<protein>
    <submittedName>
        <fullName evidence="7">Uncharacterized protein</fullName>
    </submittedName>
</protein>
<keyword evidence="3 6" id="KW-1133">Transmembrane helix</keyword>
<reference evidence="7 8" key="1">
    <citation type="submission" date="2014-04" db="EMBL/GenBank/DDBJ databases">
        <authorList>
            <consortium name="DOE Joint Genome Institute"/>
            <person name="Kuo A."/>
            <person name="Zuccaro A."/>
            <person name="Kohler A."/>
            <person name="Nagy L.G."/>
            <person name="Floudas D."/>
            <person name="Copeland A."/>
            <person name="Barry K.W."/>
            <person name="Cichocki N."/>
            <person name="Veneault-Fourrey C."/>
            <person name="LaButti K."/>
            <person name="Lindquist E.A."/>
            <person name="Lipzen A."/>
            <person name="Lundell T."/>
            <person name="Morin E."/>
            <person name="Murat C."/>
            <person name="Sun H."/>
            <person name="Tunlid A."/>
            <person name="Henrissat B."/>
            <person name="Grigoriev I.V."/>
            <person name="Hibbett D.S."/>
            <person name="Martin F."/>
            <person name="Nordberg H.P."/>
            <person name="Cantor M.N."/>
            <person name="Hua S.X."/>
        </authorList>
    </citation>
    <scope>NUCLEOTIDE SEQUENCE [LARGE SCALE GENOMIC DNA]</scope>
    <source>
        <strain evidence="7 8">MAFF 305830</strain>
    </source>
</reference>
<feature type="region of interest" description="Disordered" evidence="5">
    <location>
        <begin position="1"/>
        <end position="54"/>
    </location>
</feature>
<dbReference type="Proteomes" id="UP000054097">
    <property type="component" value="Unassembled WGS sequence"/>
</dbReference>
<dbReference type="InterPro" id="IPR059112">
    <property type="entry name" value="CysZ/EI24"/>
</dbReference>
<feature type="region of interest" description="Disordered" evidence="5">
    <location>
        <begin position="378"/>
        <end position="429"/>
    </location>
</feature>
<dbReference type="STRING" id="933852.A0A0C3AWS2"/>
<dbReference type="PANTHER" id="PTHR21389">
    <property type="entry name" value="P53 INDUCED PROTEIN"/>
    <property type="match status" value="1"/>
</dbReference>
<dbReference type="GO" id="GO:0016236">
    <property type="term" value="P:macroautophagy"/>
    <property type="evidence" value="ECO:0007669"/>
    <property type="project" value="TreeGrafter"/>
</dbReference>
<keyword evidence="4 6" id="KW-0472">Membrane</keyword>
<dbReference type="OrthoDB" id="266518at2759"/>
<dbReference type="PANTHER" id="PTHR21389:SF0">
    <property type="entry name" value="ETOPOSIDE-INDUCED PROTEIN 2.4 HOMOLOG"/>
    <property type="match status" value="1"/>
</dbReference>
<feature type="transmembrane region" description="Helical" evidence="6">
    <location>
        <begin position="302"/>
        <end position="318"/>
    </location>
</feature>
<feature type="transmembrane region" description="Helical" evidence="6">
    <location>
        <begin position="207"/>
        <end position="228"/>
    </location>
</feature>
<proteinExistence type="predicted"/>
<evidence type="ECO:0000256" key="4">
    <source>
        <dbReference type="ARBA" id="ARBA00023136"/>
    </source>
</evidence>
<evidence type="ECO:0000313" key="7">
    <source>
        <dbReference type="EMBL" id="KIM28975.1"/>
    </source>
</evidence>
<feature type="transmembrane region" description="Helical" evidence="6">
    <location>
        <begin position="125"/>
        <end position="146"/>
    </location>
</feature>
<dbReference type="GO" id="GO:0016020">
    <property type="term" value="C:membrane"/>
    <property type="evidence" value="ECO:0007669"/>
    <property type="project" value="UniProtKB-SubCell"/>
</dbReference>
<evidence type="ECO:0000256" key="5">
    <source>
        <dbReference type="SAM" id="MobiDB-lite"/>
    </source>
</evidence>
<organism evidence="7 8">
    <name type="scientific">Serendipita vermifera MAFF 305830</name>
    <dbReference type="NCBI Taxonomy" id="933852"/>
    <lineage>
        <taxon>Eukaryota</taxon>
        <taxon>Fungi</taxon>
        <taxon>Dikarya</taxon>
        <taxon>Basidiomycota</taxon>
        <taxon>Agaricomycotina</taxon>
        <taxon>Agaricomycetes</taxon>
        <taxon>Sebacinales</taxon>
        <taxon>Serendipitaceae</taxon>
        <taxon>Serendipita</taxon>
    </lineage>
</organism>
<keyword evidence="2 6" id="KW-0812">Transmembrane</keyword>
<evidence type="ECO:0000256" key="1">
    <source>
        <dbReference type="ARBA" id="ARBA00004141"/>
    </source>
</evidence>
<comment type="subcellular location">
    <subcellularLocation>
        <location evidence="1">Membrane</location>
        <topology evidence="1">Multi-pass membrane protein</topology>
    </subcellularLocation>
</comment>
<accession>A0A0C3AWS2</accession>
<name>A0A0C3AWS2_SERVB</name>
<dbReference type="GO" id="GO:0005783">
    <property type="term" value="C:endoplasmic reticulum"/>
    <property type="evidence" value="ECO:0007669"/>
    <property type="project" value="TreeGrafter"/>
</dbReference>
<dbReference type="AlphaFoldDB" id="A0A0C3AWS2"/>
<evidence type="ECO:0000313" key="8">
    <source>
        <dbReference type="Proteomes" id="UP000054097"/>
    </source>
</evidence>
<sequence>MTNRYQAGVAPTAPANSARGGSLNDSNYTHGIHSKHIDPLKSTGTPSVLPSNPQQLPRQTFMSTQYQPGRGPHQQNYPQFLSLVETVSLQLGFLWSGLRDAFRWDLLVKLLVSDVEIRAHMFKSFVLNIIGLVSVYAFDLILMPLFHRTASPTSIVSTSGIYHIVWLLPVVGGSLYLNGIWCSTIAEKVYAMQHGRQHYAAPTTYTGLLTTIASSAYRVILIVTSVSVSFALSYIPVVGSSLSFLFTCWVDSYYCFEFAWQAQGLSLAARVRYLEERWAYFLGFGLPTTALCVMGSSLANAALFALIFPSYIILAMYAKPTPQQPYSPSPPVRSNVTGEEIYPLSSPFIPVRLPIFKLVIWINAWVIRGIDWMTGGGRRSTAPRSATGDGKRWDGEEDLVESGLPLRSPFVSATRSPVTPGLKSRSRME</sequence>
<gene>
    <name evidence="7" type="ORF">M408DRAFT_329018</name>
</gene>
<dbReference type="Pfam" id="PF07264">
    <property type="entry name" value="EI24"/>
    <property type="match status" value="1"/>
</dbReference>
<evidence type="ECO:0000256" key="3">
    <source>
        <dbReference type="ARBA" id="ARBA00022989"/>
    </source>
</evidence>
<evidence type="ECO:0000256" key="6">
    <source>
        <dbReference type="SAM" id="Phobius"/>
    </source>
</evidence>
<keyword evidence="8" id="KW-1185">Reference proteome</keyword>
<feature type="compositionally biased region" description="Polar residues" evidence="5">
    <location>
        <begin position="42"/>
        <end position="54"/>
    </location>
</feature>
<dbReference type="EMBL" id="KN824290">
    <property type="protein sequence ID" value="KIM28975.1"/>
    <property type="molecule type" value="Genomic_DNA"/>
</dbReference>